<dbReference type="AlphaFoldDB" id="A0A837G2G6"/>
<name>A0A837G2G6_9VIBR</name>
<comment type="caution">
    <text evidence="1">The sequence shown here is derived from an EMBL/GenBank/DDBJ whole genome shotgun (WGS) entry which is preliminary data.</text>
</comment>
<sequence>MESNQDQDEQVLCCPLCGSEEYLLSETDSMLCAQCGTFFEDIKQVVVTQPIVTPKLTKHISVNQYAI</sequence>
<dbReference type="EMBL" id="JXXR01000026">
    <property type="protein sequence ID" value="KJY67622.1"/>
    <property type="molecule type" value="Genomic_DNA"/>
</dbReference>
<dbReference type="Proteomes" id="UP000576645">
    <property type="component" value="Unassembled WGS sequence"/>
</dbReference>
<reference evidence="1" key="1">
    <citation type="journal article" date="2015" name="BMC Genomics">
        <title>Genome mining reveals unlocked bioactive potential of marine Gram-negative bacteria.</title>
        <authorList>
            <person name="Machado H."/>
            <person name="Sonnenschein E.C."/>
            <person name="Melchiorsen J."/>
            <person name="Gram L."/>
        </authorList>
    </citation>
    <scope>NUCLEOTIDE SEQUENCE</scope>
    <source>
        <strain evidence="1">S2052</strain>
    </source>
</reference>
<protein>
    <recommendedName>
        <fullName evidence="4">Transcription initiation factor TFIIIB</fullName>
    </recommendedName>
</protein>
<gene>
    <name evidence="2" type="ORF">F0238_23980</name>
    <name evidence="1" type="ORF">TW71_21720</name>
</gene>
<evidence type="ECO:0000313" key="3">
    <source>
        <dbReference type="Proteomes" id="UP000576645"/>
    </source>
</evidence>
<evidence type="ECO:0008006" key="4">
    <source>
        <dbReference type="Google" id="ProtNLM"/>
    </source>
</evidence>
<evidence type="ECO:0000313" key="2">
    <source>
        <dbReference type="EMBL" id="NOJ25785.1"/>
    </source>
</evidence>
<evidence type="ECO:0000313" key="1">
    <source>
        <dbReference type="EMBL" id="KJY67622.1"/>
    </source>
</evidence>
<organism evidence="1">
    <name type="scientific">Vibrio coralliilyticus</name>
    <dbReference type="NCBI Taxonomy" id="190893"/>
    <lineage>
        <taxon>Bacteria</taxon>
        <taxon>Pseudomonadati</taxon>
        <taxon>Pseudomonadota</taxon>
        <taxon>Gammaproteobacteria</taxon>
        <taxon>Vibrionales</taxon>
        <taxon>Vibrionaceae</taxon>
        <taxon>Vibrio</taxon>
    </lineage>
</organism>
<proteinExistence type="predicted"/>
<accession>A0A837G2G6</accession>
<dbReference type="EMBL" id="VTXP01000020">
    <property type="protein sequence ID" value="NOJ25785.1"/>
    <property type="molecule type" value="Genomic_DNA"/>
</dbReference>
<reference evidence="2 3" key="2">
    <citation type="submission" date="2019-09" db="EMBL/GenBank/DDBJ databases">
        <title>Draft genome sequencing and comparative genomics of hatchery-associated Vibrios.</title>
        <authorList>
            <person name="Kehlet-Delgado H."/>
            <person name="Mueller R.S."/>
        </authorList>
    </citation>
    <scope>NUCLEOTIDE SEQUENCE [LARGE SCALE GENOMIC DNA]</scope>
    <source>
        <strain evidence="2 3">09-121-3</strain>
    </source>
</reference>
<dbReference type="GeneID" id="93943218"/>
<dbReference type="RefSeq" id="WP_045987229.1">
    <property type="nucleotide sequence ID" value="NZ_CP063052.1"/>
</dbReference>